<protein>
    <submittedName>
        <fullName evidence="1">Uncharacterized protein</fullName>
    </submittedName>
</protein>
<name>A0A7J8BAB1_ROUAE</name>
<dbReference type="AlphaFoldDB" id="A0A7J8BAB1"/>
<evidence type="ECO:0000313" key="2">
    <source>
        <dbReference type="Proteomes" id="UP000593571"/>
    </source>
</evidence>
<accession>A0A7J8BAB1</accession>
<dbReference type="EMBL" id="JACASE010000018">
    <property type="protein sequence ID" value="KAF6395441.1"/>
    <property type="molecule type" value="Genomic_DNA"/>
</dbReference>
<proteinExistence type="predicted"/>
<sequence length="124" mass="13378">MDVAQNTEHQRLQRFCKRKASESGLTLPAPLSQSMGTEAGSFEYLLSGSGGPRRQQGNTLKNCLASSVWLRVFKGKSGHDSKSYVTVQGWGRSIVLHGAVPLATWSPQGVSNPGTKMGGVWKEC</sequence>
<organism evidence="1 2">
    <name type="scientific">Rousettus aegyptiacus</name>
    <name type="common">Egyptian fruit bat</name>
    <name type="synonym">Pteropus aegyptiacus</name>
    <dbReference type="NCBI Taxonomy" id="9407"/>
    <lineage>
        <taxon>Eukaryota</taxon>
        <taxon>Metazoa</taxon>
        <taxon>Chordata</taxon>
        <taxon>Craniata</taxon>
        <taxon>Vertebrata</taxon>
        <taxon>Euteleostomi</taxon>
        <taxon>Mammalia</taxon>
        <taxon>Eutheria</taxon>
        <taxon>Laurasiatheria</taxon>
        <taxon>Chiroptera</taxon>
        <taxon>Yinpterochiroptera</taxon>
        <taxon>Pteropodoidea</taxon>
        <taxon>Pteropodidae</taxon>
        <taxon>Rousettinae</taxon>
        <taxon>Rousettus</taxon>
    </lineage>
</organism>
<reference evidence="1 2" key="1">
    <citation type="journal article" date="2020" name="Nature">
        <title>Six reference-quality genomes reveal evolution of bat adaptations.</title>
        <authorList>
            <person name="Jebb D."/>
            <person name="Huang Z."/>
            <person name="Pippel M."/>
            <person name="Hughes G.M."/>
            <person name="Lavrichenko K."/>
            <person name="Devanna P."/>
            <person name="Winkler S."/>
            <person name="Jermiin L.S."/>
            <person name="Skirmuntt E.C."/>
            <person name="Katzourakis A."/>
            <person name="Burkitt-Gray L."/>
            <person name="Ray D.A."/>
            <person name="Sullivan K.A.M."/>
            <person name="Roscito J.G."/>
            <person name="Kirilenko B.M."/>
            <person name="Davalos L.M."/>
            <person name="Corthals A.P."/>
            <person name="Power M.L."/>
            <person name="Jones G."/>
            <person name="Ransome R.D."/>
            <person name="Dechmann D.K.N."/>
            <person name="Locatelli A.G."/>
            <person name="Puechmaille S.J."/>
            <person name="Fedrigo O."/>
            <person name="Jarvis E.D."/>
            <person name="Hiller M."/>
            <person name="Vernes S.C."/>
            <person name="Myers E.W."/>
            <person name="Teeling E.C."/>
        </authorList>
    </citation>
    <scope>NUCLEOTIDE SEQUENCE [LARGE SCALE GENOMIC DNA]</scope>
    <source>
        <strain evidence="1">MRouAeg1</strain>
        <tissue evidence="1">Muscle</tissue>
    </source>
</reference>
<dbReference type="Proteomes" id="UP000593571">
    <property type="component" value="Unassembled WGS sequence"/>
</dbReference>
<gene>
    <name evidence="1" type="ORF">HJG63_009996</name>
</gene>
<keyword evidence="2" id="KW-1185">Reference proteome</keyword>
<evidence type="ECO:0000313" key="1">
    <source>
        <dbReference type="EMBL" id="KAF6395441.1"/>
    </source>
</evidence>
<comment type="caution">
    <text evidence="1">The sequence shown here is derived from an EMBL/GenBank/DDBJ whole genome shotgun (WGS) entry which is preliminary data.</text>
</comment>